<organism evidence="1 2">
    <name type="scientific">Laccaria amethystina LaAM-08-1</name>
    <dbReference type="NCBI Taxonomy" id="1095629"/>
    <lineage>
        <taxon>Eukaryota</taxon>
        <taxon>Fungi</taxon>
        <taxon>Dikarya</taxon>
        <taxon>Basidiomycota</taxon>
        <taxon>Agaricomycotina</taxon>
        <taxon>Agaricomycetes</taxon>
        <taxon>Agaricomycetidae</taxon>
        <taxon>Agaricales</taxon>
        <taxon>Agaricineae</taxon>
        <taxon>Hydnangiaceae</taxon>
        <taxon>Laccaria</taxon>
    </lineage>
</organism>
<dbReference type="EMBL" id="KN838865">
    <property type="protein sequence ID" value="KIJ93110.1"/>
    <property type="molecule type" value="Genomic_DNA"/>
</dbReference>
<dbReference type="HOGENOM" id="CLU_2121476_0_0_1"/>
<evidence type="ECO:0000313" key="1">
    <source>
        <dbReference type="EMBL" id="KIJ93110.1"/>
    </source>
</evidence>
<accession>A0A0C9WQ06</accession>
<reference evidence="1 2" key="1">
    <citation type="submission" date="2014-04" db="EMBL/GenBank/DDBJ databases">
        <authorList>
            <consortium name="DOE Joint Genome Institute"/>
            <person name="Kuo A."/>
            <person name="Kohler A."/>
            <person name="Nagy L.G."/>
            <person name="Floudas D."/>
            <person name="Copeland A."/>
            <person name="Barry K.W."/>
            <person name="Cichocki N."/>
            <person name="Veneault-Fourrey C."/>
            <person name="LaButti K."/>
            <person name="Lindquist E.A."/>
            <person name="Lipzen A."/>
            <person name="Lundell T."/>
            <person name="Morin E."/>
            <person name="Murat C."/>
            <person name="Sun H."/>
            <person name="Tunlid A."/>
            <person name="Henrissat B."/>
            <person name="Grigoriev I.V."/>
            <person name="Hibbett D.S."/>
            <person name="Martin F."/>
            <person name="Nordberg H.P."/>
            <person name="Cantor M.N."/>
            <person name="Hua S.X."/>
        </authorList>
    </citation>
    <scope>NUCLEOTIDE SEQUENCE [LARGE SCALE GENOMIC DNA]</scope>
    <source>
        <strain evidence="1 2">LaAM-08-1</strain>
    </source>
</reference>
<dbReference type="Proteomes" id="UP000054477">
    <property type="component" value="Unassembled WGS sequence"/>
</dbReference>
<sequence length="114" mass="12820">MDRVGNDRTTGTVTCYVLLIPCIGRKVSGLEARHRVAELIVDCSIDDGGGNLGGPPVNFNEGVAYRAQMSQLHEREDKVKRTPEDWPADSIFKQVHHYMAHTEVVLVMDLMRRK</sequence>
<protein>
    <submittedName>
        <fullName evidence="1">Uncharacterized protein</fullName>
    </submittedName>
</protein>
<name>A0A0C9WQ06_9AGAR</name>
<gene>
    <name evidence="1" type="ORF">K443DRAFT_412967</name>
</gene>
<proteinExistence type="predicted"/>
<evidence type="ECO:0000313" key="2">
    <source>
        <dbReference type="Proteomes" id="UP000054477"/>
    </source>
</evidence>
<keyword evidence="2" id="KW-1185">Reference proteome</keyword>
<reference evidence="2" key="2">
    <citation type="submission" date="2015-01" db="EMBL/GenBank/DDBJ databases">
        <title>Evolutionary Origins and Diversification of the Mycorrhizal Mutualists.</title>
        <authorList>
            <consortium name="DOE Joint Genome Institute"/>
            <consortium name="Mycorrhizal Genomics Consortium"/>
            <person name="Kohler A."/>
            <person name="Kuo A."/>
            <person name="Nagy L.G."/>
            <person name="Floudas D."/>
            <person name="Copeland A."/>
            <person name="Barry K.W."/>
            <person name="Cichocki N."/>
            <person name="Veneault-Fourrey C."/>
            <person name="LaButti K."/>
            <person name="Lindquist E.A."/>
            <person name="Lipzen A."/>
            <person name="Lundell T."/>
            <person name="Morin E."/>
            <person name="Murat C."/>
            <person name="Riley R."/>
            <person name="Ohm R."/>
            <person name="Sun H."/>
            <person name="Tunlid A."/>
            <person name="Henrissat B."/>
            <person name="Grigoriev I.V."/>
            <person name="Hibbett D.S."/>
            <person name="Martin F."/>
        </authorList>
    </citation>
    <scope>NUCLEOTIDE SEQUENCE [LARGE SCALE GENOMIC DNA]</scope>
    <source>
        <strain evidence="2">LaAM-08-1</strain>
    </source>
</reference>
<dbReference type="AlphaFoldDB" id="A0A0C9WQ06"/>